<gene>
    <name evidence="1" type="ORF">AVEN_184939_1</name>
</gene>
<proteinExistence type="predicted"/>
<dbReference type="Proteomes" id="UP000499080">
    <property type="component" value="Unassembled WGS sequence"/>
</dbReference>
<reference evidence="1 2" key="1">
    <citation type="journal article" date="2019" name="Sci. Rep.">
        <title>Orb-weaving spider Araneus ventricosus genome elucidates the spidroin gene catalogue.</title>
        <authorList>
            <person name="Kono N."/>
            <person name="Nakamura H."/>
            <person name="Ohtoshi R."/>
            <person name="Moran D.A.P."/>
            <person name="Shinohara A."/>
            <person name="Yoshida Y."/>
            <person name="Fujiwara M."/>
            <person name="Mori M."/>
            <person name="Tomita M."/>
            <person name="Arakawa K."/>
        </authorList>
    </citation>
    <scope>NUCLEOTIDE SEQUENCE [LARGE SCALE GENOMIC DNA]</scope>
</reference>
<dbReference type="AlphaFoldDB" id="A0A4Y2M0E3"/>
<sequence length="89" mass="10602">MDVDLWKGFLDRLLSWTVESKRRCREEGRQILEAGLFEQEDGHERGTRFFWYDRLGSTTIYSFEPLVKWEPSVDNETYSRTLIVVPISL</sequence>
<name>A0A4Y2M0E3_ARAVE</name>
<dbReference type="EMBL" id="BGPR01006626">
    <property type="protein sequence ID" value="GBN20498.1"/>
    <property type="molecule type" value="Genomic_DNA"/>
</dbReference>
<evidence type="ECO:0000313" key="1">
    <source>
        <dbReference type="EMBL" id="GBN20498.1"/>
    </source>
</evidence>
<accession>A0A4Y2M0E3</accession>
<protein>
    <submittedName>
        <fullName evidence="1">Uncharacterized protein</fullName>
    </submittedName>
</protein>
<organism evidence="1 2">
    <name type="scientific">Araneus ventricosus</name>
    <name type="common">Orbweaver spider</name>
    <name type="synonym">Epeira ventricosa</name>
    <dbReference type="NCBI Taxonomy" id="182803"/>
    <lineage>
        <taxon>Eukaryota</taxon>
        <taxon>Metazoa</taxon>
        <taxon>Ecdysozoa</taxon>
        <taxon>Arthropoda</taxon>
        <taxon>Chelicerata</taxon>
        <taxon>Arachnida</taxon>
        <taxon>Araneae</taxon>
        <taxon>Araneomorphae</taxon>
        <taxon>Entelegynae</taxon>
        <taxon>Araneoidea</taxon>
        <taxon>Araneidae</taxon>
        <taxon>Araneus</taxon>
    </lineage>
</organism>
<keyword evidence="2" id="KW-1185">Reference proteome</keyword>
<comment type="caution">
    <text evidence="1">The sequence shown here is derived from an EMBL/GenBank/DDBJ whole genome shotgun (WGS) entry which is preliminary data.</text>
</comment>
<evidence type="ECO:0000313" key="2">
    <source>
        <dbReference type="Proteomes" id="UP000499080"/>
    </source>
</evidence>